<protein>
    <recommendedName>
        <fullName evidence="3">Acetoacetate decarboxylase</fullName>
    </recommendedName>
</protein>
<dbReference type="Pfam" id="PF06314">
    <property type="entry name" value="ADC"/>
    <property type="match status" value="1"/>
</dbReference>
<evidence type="ECO:0008006" key="3">
    <source>
        <dbReference type="Google" id="ProtNLM"/>
    </source>
</evidence>
<dbReference type="InterPro" id="IPR010451">
    <property type="entry name" value="Acetoacetate_decarboxylase"/>
</dbReference>
<reference evidence="1 2" key="1">
    <citation type="submission" date="2023-07" db="EMBL/GenBank/DDBJ databases">
        <title>Sorghum-associated microbial communities from plants grown in Nebraska, USA.</title>
        <authorList>
            <person name="Schachtman D."/>
        </authorList>
    </citation>
    <scope>NUCLEOTIDE SEQUENCE [LARGE SCALE GENOMIC DNA]</scope>
    <source>
        <strain evidence="1 2">BE248</strain>
    </source>
</reference>
<name>A0ABU1UNF2_9ACTN</name>
<gene>
    <name evidence="1" type="ORF">J2X11_001541</name>
</gene>
<proteinExistence type="predicted"/>
<dbReference type="EMBL" id="JAVDWH010000001">
    <property type="protein sequence ID" value="MDR7086702.1"/>
    <property type="molecule type" value="Genomic_DNA"/>
</dbReference>
<dbReference type="Gene3D" id="2.40.400.10">
    <property type="entry name" value="Acetoacetate decarboxylase-like"/>
    <property type="match status" value="1"/>
</dbReference>
<evidence type="ECO:0000313" key="2">
    <source>
        <dbReference type="Proteomes" id="UP001257739"/>
    </source>
</evidence>
<dbReference type="RefSeq" id="WP_309969055.1">
    <property type="nucleotide sequence ID" value="NZ_JAVDWH010000001.1"/>
</dbReference>
<comment type="caution">
    <text evidence="1">The sequence shown here is derived from an EMBL/GenBank/DDBJ whole genome shotgun (WGS) entry which is preliminary data.</text>
</comment>
<sequence length="205" mass="22588">MTQNSSDLAYPASPWDLTGHTYIGVWLLPKRLAPPPHNASTKAITIFGRTIVSAAFFVYEEPSPLTYDEIMSTVLVRDGWRLRVSITHIWVNSAASRDGGRELWAIPKDLADFDVAPHSSYAAQGIGSLSLRRVRRLPFRLPAMFSSAQDRDGNLLVTPVHGKIRPGLAKARWSFAADGPIGFLAGRKPLLTIAGRPFHLIFGRS</sequence>
<dbReference type="Proteomes" id="UP001257739">
    <property type="component" value="Unassembled WGS sequence"/>
</dbReference>
<dbReference type="InterPro" id="IPR023375">
    <property type="entry name" value="ADC_dom_sf"/>
</dbReference>
<keyword evidence="2" id="KW-1185">Reference proteome</keyword>
<dbReference type="SUPFAM" id="SSF160104">
    <property type="entry name" value="Acetoacetate decarboxylase-like"/>
    <property type="match status" value="1"/>
</dbReference>
<accession>A0ABU1UNF2</accession>
<organism evidence="1 2">
    <name type="scientific">Aeromicrobium panaciterrae</name>
    <dbReference type="NCBI Taxonomy" id="363861"/>
    <lineage>
        <taxon>Bacteria</taxon>
        <taxon>Bacillati</taxon>
        <taxon>Actinomycetota</taxon>
        <taxon>Actinomycetes</taxon>
        <taxon>Propionibacteriales</taxon>
        <taxon>Nocardioidaceae</taxon>
        <taxon>Aeromicrobium</taxon>
    </lineage>
</organism>
<evidence type="ECO:0000313" key="1">
    <source>
        <dbReference type="EMBL" id="MDR7086702.1"/>
    </source>
</evidence>